<dbReference type="CDD" id="cd11065">
    <property type="entry name" value="CYP64-like"/>
    <property type="match status" value="1"/>
</dbReference>
<evidence type="ECO:0000313" key="13">
    <source>
        <dbReference type="Proteomes" id="UP000567179"/>
    </source>
</evidence>
<evidence type="ECO:0000256" key="7">
    <source>
        <dbReference type="ARBA" id="ARBA00023004"/>
    </source>
</evidence>
<evidence type="ECO:0000256" key="4">
    <source>
        <dbReference type="ARBA" id="ARBA00022617"/>
    </source>
</evidence>
<keyword evidence="13" id="KW-1185">Reference proteome</keyword>
<comment type="similarity">
    <text evidence="3 10">Belongs to the cytochrome P450 family.</text>
</comment>
<evidence type="ECO:0000256" key="2">
    <source>
        <dbReference type="ARBA" id="ARBA00005179"/>
    </source>
</evidence>
<reference evidence="12 13" key="1">
    <citation type="journal article" date="2020" name="ISME J.">
        <title>Uncovering the hidden diversity of litter-decomposition mechanisms in mushroom-forming fungi.</title>
        <authorList>
            <person name="Floudas D."/>
            <person name="Bentzer J."/>
            <person name="Ahren D."/>
            <person name="Johansson T."/>
            <person name="Persson P."/>
            <person name="Tunlid A."/>
        </authorList>
    </citation>
    <scope>NUCLEOTIDE SEQUENCE [LARGE SCALE GENOMIC DNA]</scope>
    <source>
        <strain evidence="12 13">CBS 101986</strain>
    </source>
</reference>
<keyword evidence="8 10" id="KW-0503">Monooxygenase</keyword>
<comment type="caution">
    <text evidence="12">The sequence shown here is derived from an EMBL/GenBank/DDBJ whole genome shotgun (WGS) entry which is preliminary data.</text>
</comment>
<keyword evidence="4 9" id="KW-0349">Heme</keyword>
<dbReference type="OrthoDB" id="2789670at2759"/>
<dbReference type="InterPro" id="IPR036396">
    <property type="entry name" value="Cyt_P450_sf"/>
</dbReference>
<keyword evidence="7 9" id="KW-0408">Iron</keyword>
<gene>
    <name evidence="12" type="ORF">D9619_003792</name>
</gene>
<evidence type="ECO:0000256" key="9">
    <source>
        <dbReference type="PIRSR" id="PIRSR602401-1"/>
    </source>
</evidence>
<feature type="transmembrane region" description="Helical" evidence="11">
    <location>
        <begin position="270"/>
        <end position="293"/>
    </location>
</feature>
<dbReference type="GO" id="GO:0020037">
    <property type="term" value="F:heme binding"/>
    <property type="evidence" value="ECO:0007669"/>
    <property type="project" value="InterPro"/>
</dbReference>
<dbReference type="GO" id="GO:0004497">
    <property type="term" value="F:monooxygenase activity"/>
    <property type="evidence" value="ECO:0007669"/>
    <property type="project" value="UniProtKB-KW"/>
</dbReference>
<evidence type="ECO:0000256" key="8">
    <source>
        <dbReference type="ARBA" id="ARBA00023033"/>
    </source>
</evidence>
<keyword evidence="11" id="KW-1133">Transmembrane helix</keyword>
<proteinExistence type="inferred from homology"/>
<dbReference type="InterPro" id="IPR050364">
    <property type="entry name" value="Cytochrome_P450_fung"/>
</dbReference>
<evidence type="ECO:0000256" key="6">
    <source>
        <dbReference type="ARBA" id="ARBA00023002"/>
    </source>
</evidence>
<dbReference type="PRINTS" id="PR00385">
    <property type="entry name" value="P450"/>
</dbReference>
<dbReference type="AlphaFoldDB" id="A0A8H5AWH4"/>
<dbReference type="PANTHER" id="PTHR46300:SF1">
    <property type="entry name" value="P450, PUTATIVE (EUROFUNG)-RELATED"/>
    <property type="match status" value="1"/>
</dbReference>
<keyword evidence="11" id="KW-0472">Membrane</keyword>
<dbReference type="InterPro" id="IPR001128">
    <property type="entry name" value="Cyt_P450"/>
</dbReference>
<dbReference type="Proteomes" id="UP000567179">
    <property type="component" value="Unassembled WGS sequence"/>
</dbReference>
<dbReference type="SUPFAM" id="SSF48264">
    <property type="entry name" value="Cytochrome P450"/>
    <property type="match status" value="1"/>
</dbReference>
<feature type="binding site" description="axial binding residue" evidence="9">
    <location>
        <position position="512"/>
    </location>
    <ligand>
        <name>heme</name>
        <dbReference type="ChEBI" id="CHEBI:30413"/>
    </ligand>
    <ligandPart>
        <name>Fe</name>
        <dbReference type="ChEBI" id="CHEBI:18248"/>
    </ligandPart>
</feature>
<dbReference type="GO" id="GO:0005506">
    <property type="term" value="F:iron ion binding"/>
    <property type="evidence" value="ECO:0007669"/>
    <property type="project" value="InterPro"/>
</dbReference>
<comment type="pathway">
    <text evidence="2">Secondary metabolite biosynthesis.</text>
</comment>
<dbReference type="InterPro" id="IPR002401">
    <property type="entry name" value="Cyt_P450_E_grp-I"/>
</dbReference>
<evidence type="ECO:0000313" key="12">
    <source>
        <dbReference type="EMBL" id="KAF5312244.1"/>
    </source>
</evidence>
<protein>
    <recommendedName>
        <fullName evidence="14">Cytochrome P450</fullName>
    </recommendedName>
</protein>
<keyword evidence="6 10" id="KW-0560">Oxidoreductase</keyword>
<keyword evidence="5 9" id="KW-0479">Metal-binding</keyword>
<evidence type="ECO:0000256" key="1">
    <source>
        <dbReference type="ARBA" id="ARBA00001971"/>
    </source>
</evidence>
<evidence type="ECO:0000256" key="11">
    <source>
        <dbReference type="SAM" id="Phobius"/>
    </source>
</evidence>
<sequence length="584" mass="64609">MSDSLVSLSLAVLRFELRPQTFMAVLLCLTAICVIHYRRTRRNRLPLPPSPPAGPLGHKLPPAFAYRFFETWTQQYGPVFSFREGPFSPPTIVIGRLQAAIDIMEKEGAALVDRPRNVAAGEVLSGGMRVLLTPAGERFKKMRRALHAHLQPKAVADYAPTLHRGARQHIIDLLADPARHQDHAKRYSAGVVMALAYGKTVGEKGCDDPDVQAVNRCLTRLGNTLRPGVWKDTRQDTAQCDVMPRLGYSIRNFFCGFDIDVITWKILAYIYVRVSISASVCVLISSSALPFFLLSGLNPLLSYVPGYLKELQEGHAEELNLFKTQLAEVHAKMQKGDALLPSFGKYLLERQSELELTDNETAYLAGSMFGAGSDTTASAMSIAVMAAACYPAAQAAVHAELDAVVGKERAPTLADQALLPQTMAFVWETFRWRPVSAGGFAHKATRDIVWNGYLIPKGASVVGNVWSVGRDPDYFPNPEAFDPQRWIDTSSGTPKFREDLRAYTFGFGRRVCPGQHMAHTSVLLNTALTLWAFDIKKNPNGPPIDEWAFTESANTHPMPFSVVFEPRAAKTREGVRELMEDYGL</sequence>
<dbReference type="Gene3D" id="1.10.630.10">
    <property type="entry name" value="Cytochrome P450"/>
    <property type="match status" value="1"/>
</dbReference>
<dbReference type="GO" id="GO:0016705">
    <property type="term" value="F:oxidoreductase activity, acting on paired donors, with incorporation or reduction of molecular oxygen"/>
    <property type="evidence" value="ECO:0007669"/>
    <property type="project" value="InterPro"/>
</dbReference>
<evidence type="ECO:0008006" key="14">
    <source>
        <dbReference type="Google" id="ProtNLM"/>
    </source>
</evidence>
<evidence type="ECO:0000256" key="5">
    <source>
        <dbReference type="ARBA" id="ARBA00022723"/>
    </source>
</evidence>
<evidence type="ECO:0000256" key="10">
    <source>
        <dbReference type="RuleBase" id="RU000461"/>
    </source>
</evidence>
<comment type="cofactor">
    <cofactor evidence="1 9">
        <name>heme</name>
        <dbReference type="ChEBI" id="CHEBI:30413"/>
    </cofactor>
</comment>
<name>A0A8H5AWH4_9AGAR</name>
<accession>A0A8H5AWH4</accession>
<dbReference type="PRINTS" id="PR00463">
    <property type="entry name" value="EP450I"/>
</dbReference>
<evidence type="ECO:0000256" key="3">
    <source>
        <dbReference type="ARBA" id="ARBA00010617"/>
    </source>
</evidence>
<dbReference type="InterPro" id="IPR017972">
    <property type="entry name" value="Cyt_P450_CS"/>
</dbReference>
<keyword evidence="11" id="KW-0812">Transmembrane</keyword>
<dbReference type="Pfam" id="PF00067">
    <property type="entry name" value="p450"/>
    <property type="match status" value="2"/>
</dbReference>
<organism evidence="12 13">
    <name type="scientific">Psilocybe cf. subviscida</name>
    <dbReference type="NCBI Taxonomy" id="2480587"/>
    <lineage>
        <taxon>Eukaryota</taxon>
        <taxon>Fungi</taxon>
        <taxon>Dikarya</taxon>
        <taxon>Basidiomycota</taxon>
        <taxon>Agaricomycotina</taxon>
        <taxon>Agaricomycetes</taxon>
        <taxon>Agaricomycetidae</taxon>
        <taxon>Agaricales</taxon>
        <taxon>Agaricineae</taxon>
        <taxon>Strophariaceae</taxon>
        <taxon>Psilocybe</taxon>
    </lineage>
</organism>
<dbReference type="PROSITE" id="PS00086">
    <property type="entry name" value="CYTOCHROME_P450"/>
    <property type="match status" value="1"/>
</dbReference>
<feature type="transmembrane region" description="Helical" evidence="11">
    <location>
        <begin position="20"/>
        <end position="37"/>
    </location>
</feature>
<dbReference type="EMBL" id="JAACJJ010000056">
    <property type="protein sequence ID" value="KAF5312244.1"/>
    <property type="molecule type" value="Genomic_DNA"/>
</dbReference>
<dbReference type="PANTHER" id="PTHR46300">
    <property type="entry name" value="P450, PUTATIVE (EUROFUNG)-RELATED-RELATED"/>
    <property type="match status" value="1"/>
</dbReference>